<dbReference type="Pfam" id="PF10404">
    <property type="entry name" value="BHD_2"/>
    <property type="match status" value="1"/>
</dbReference>
<organism evidence="10 11">
    <name type="scientific">Trametes pubescens</name>
    <name type="common">White-rot fungus</name>
    <dbReference type="NCBI Taxonomy" id="154538"/>
    <lineage>
        <taxon>Eukaryota</taxon>
        <taxon>Fungi</taxon>
        <taxon>Dikarya</taxon>
        <taxon>Basidiomycota</taxon>
        <taxon>Agaricomycotina</taxon>
        <taxon>Agaricomycetes</taxon>
        <taxon>Polyporales</taxon>
        <taxon>Polyporaceae</taxon>
        <taxon>Trametes</taxon>
    </lineage>
</organism>
<feature type="compositionally biased region" description="Acidic residues" evidence="6">
    <location>
        <begin position="213"/>
        <end position="222"/>
    </location>
</feature>
<dbReference type="InterPro" id="IPR018327">
    <property type="entry name" value="BHD_2"/>
</dbReference>
<feature type="domain" description="Rad4 beta-hairpin" evidence="8">
    <location>
        <begin position="583"/>
        <end position="688"/>
    </location>
</feature>
<feature type="region of interest" description="Disordered" evidence="6">
    <location>
        <begin position="630"/>
        <end position="665"/>
    </location>
</feature>
<feature type="compositionally biased region" description="Basic and acidic residues" evidence="6">
    <location>
        <begin position="954"/>
        <end position="970"/>
    </location>
</feature>
<dbReference type="FunFam" id="3.30.70.2460:FF:000001">
    <property type="entry name" value="DNA repair protein Rad4 family"/>
    <property type="match status" value="1"/>
</dbReference>
<evidence type="ECO:0000256" key="4">
    <source>
        <dbReference type="ARBA" id="ARBA00023204"/>
    </source>
</evidence>
<feature type="compositionally biased region" description="Acidic residues" evidence="6">
    <location>
        <begin position="879"/>
        <end position="888"/>
    </location>
</feature>
<feature type="compositionally biased region" description="Basic and acidic residues" evidence="6">
    <location>
        <begin position="1105"/>
        <end position="1123"/>
    </location>
</feature>
<evidence type="ECO:0000259" key="8">
    <source>
        <dbReference type="SMART" id="SM01031"/>
    </source>
</evidence>
<dbReference type="Pfam" id="PF10405">
    <property type="entry name" value="BHD_3"/>
    <property type="match status" value="1"/>
</dbReference>
<dbReference type="Gene3D" id="3.90.260.10">
    <property type="entry name" value="Transglutaminase-like"/>
    <property type="match status" value="1"/>
</dbReference>
<dbReference type="OrthoDB" id="300780at2759"/>
<evidence type="ECO:0000313" key="11">
    <source>
        <dbReference type="Proteomes" id="UP000184267"/>
    </source>
</evidence>
<dbReference type="GO" id="GO:0006289">
    <property type="term" value="P:nucleotide-excision repair"/>
    <property type="evidence" value="ECO:0007669"/>
    <property type="project" value="InterPro"/>
</dbReference>
<keyword evidence="4" id="KW-0234">DNA repair</keyword>
<keyword evidence="3" id="KW-0227">DNA damage</keyword>
<feature type="region of interest" description="Disordered" evidence="6">
    <location>
        <begin position="279"/>
        <end position="405"/>
    </location>
</feature>
<name>A0A1M2W5R5_TRAPU</name>
<sequence length="1123" mass="123195">MDTHENSSMLGQESDSEDDFDWEEVEVAAPVVPLDLAQLQAETAAGLKEYYGDAHEPEAGPSETPNIEITIQTKGKRKGDKGKNERAVQLAAERLVRLDCHKVHTVALLMNAKVRNHWLNDPLLHARLMSLTPLALQNTFATIHKSRVPEPAQRGRLFESAITRLADWWASTFDIVPEGHIRSRTFEAVQKTIRLEAPAPPDPKGKGKARAVEEDDEDEDDEARYGIDGERMRSVKSLMKHALMRRGSRDTSAQLFTALCRALGIPARLVVSLQSVPWQAGVGKPKPPAKKKAKAKEPNGDAKGKGKAAAKVPAEDDEDDDMEDVSIPGSSAVSTPRGRTPFPGGGQRLDGSSPATSGQDKGKKKAPPVIRLRKSKGKGQTWGSAATPEASRPRPRERTPDPTTTAPVFWTEVFSRADARWLPVDPVRVIVNRRKAFDPTPNPSAPNTKTDRRRPERVENRMVYVLAFEEDGYARDVTPRYAREYGAKVAKVQQGGKGRREWWERILRMVKRPYRLQRDDLEDEELQLNQITEAMPTSMAGFKDHPLYVLERHLKRDEVVEPPTELGKFRGESVFPRANVLSLKTAENWVRQGRKVRAGAQPLKWVKQRAVTVNKKRAIELALADQRERTASASAKRLEAGEGGEGGEDIELSWDAGGGPAHGEGFASEEGVMQGLYAEHQTELYRPDPVVDGKVPKNDFGNIDLYVPTMLPAGAVHVPYKGTAKLARQLKFDYAEAVTGFEFKKRRAFPVITGVVVAAENESALLEAYWEAEHDAEAKRRAKRQEQVLRRWTKLVQGLRIRQRLIAQYADRAPDPDDDAANTHHDALEEEHAPPAAAGGFLTGADDVVQPYTLPRARQIVEHAGMSRSALGELRTAEVADDDVDDGGGADAEARGRAQQGREDGLLLRGDKLQAIDDDGYADDADEDVDMEDVVGAAPQLYGAPKTMQELADEAARRTSVTDDATRAVEELTLVDPAPEIAPEEKATGKRTRGSKAASASQSGTSAPAAGPSASAGRTGRGRGRAARRSGPRGTRTRKRKRADVEASEDEEEPEGDGEEEGGASEKVQPAPSPTKRPRARARPPPPPVPPSTRVLRTRAGKSAGKLEEEREAEDAYRRAVAK</sequence>
<dbReference type="GO" id="GO:0006298">
    <property type="term" value="P:mismatch repair"/>
    <property type="evidence" value="ECO:0007669"/>
    <property type="project" value="TreeGrafter"/>
</dbReference>
<feature type="compositionally biased region" description="Basic residues" evidence="6">
    <location>
        <begin position="362"/>
        <end position="377"/>
    </location>
</feature>
<keyword evidence="5" id="KW-0539">Nucleus</keyword>
<dbReference type="GO" id="GO:0000111">
    <property type="term" value="C:nucleotide-excision repair factor 2 complex"/>
    <property type="evidence" value="ECO:0007669"/>
    <property type="project" value="TreeGrafter"/>
</dbReference>
<dbReference type="SUPFAM" id="SSF54001">
    <property type="entry name" value="Cysteine proteinases"/>
    <property type="match status" value="1"/>
</dbReference>
<feature type="compositionally biased region" description="Polar residues" evidence="6">
    <location>
        <begin position="1"/>
        <end position="11"/>
    </location>
</feature>
<dbReference type="Pfam" id="PF03835">
    <property type="entry name" value="Rad4"/>
    <property type="match status" value="1"/>
</dbReference>
<dbReference type="InterPro" id="IPR038765">
    <property type="entry name" value="Papain-like_cys_pep_sf"/>
</dbReference>
<feature type="region of interest" description="Disordered" evidence="6">
    <location>
        <begin position="954"/>
        <end position="1123"/>
    </location>
</feature>
<dbReference type="GO" id="GO:0071942">
    <property type="term" value="C:XPC complex"/>
    <property type="evidence" value="ECO:0007669"/>
    <property type="project" value="TreeGrafter"/>
</dbReference>
<feature type="region of interest" description="Disordered" evidence="6">
    <location>
        <begin position="436"/>
        <end position="455"/>
    </location>
</feature>
<dbReference type="Pfam" id="PF01841">
    <property type="entry name" value="Transglut_core"/>
    <property type="match status" value="1"/>
</dbReference>
<dbReference type="InterPro" id="IPR004583">
    <property type="entry name" value="DNA_repair_Rad4"/>
</dbReference>
<comment type="caution">
    <text evidence="10">The sequence shown here is derived from an EMBL/GenBank/DDBJ whole genome shotgun (WGS) entry which is preliminary data.</text>
</comment>
<dbReference type="Gene3D" id="3.30.70.2460">
    <property type="entry name" value="Rad4, beta-hairpin domain BHD3"/>
    <property type="match status" value="1"/>
</dbReference>
<protein>
    <submittedName>
        <fullName evidence="10">DNA repair protein rhp42</fullName>
    </submittedName>
</protein>
<accession>A0A1M2W5R5</accession>
<evidence type="ECO:0000256" key="6">
    <source>
        <dbReference type="SAM" id="MobiDB-lite"/>
    </source>
</evidence>
<evidence type="ECO:0000256" key="1">
    <source>
        <dbReference type="ARBA" id="ARBA00004123"/>
    </source>
</evidence>
<dbReference type="AlphaFoldDB" id="A0A1M2W5R5"/>
<keyword evidence="11" id="KW-1185">Reference proteome</keyword>
<dbReference type="InterPro" id="IPR002931">
    <property type="entry name" value="Transglutaminase-like"/>
</dbReference>
<dbReference type="SMART" id="SM01031">
    <property type="entry name" value="BHD_2"/>
    <property type="match status" value="1"/>
</dbReference>
<dbReference type="PANTHER" id="PTHR12135:SF0">
    <property type="entry name" value="DNA REPAIR PROTEIN COMPLEMENTING XP-C CELLS"/>
    <property type="match status" value="1"/>
</dbReference>
<dbReference type="SMART" id="SM01030">
    <property type="entry name" value="BHD_1"/>
    <property type="match status" value="1"/>
</dbReference>
<dbReference type="InterPro" id="IPR018326">
    <property type="entry name" value="Rad4_beta-hairpin_dom1"/>
</dbReference>
<feature type="domain" description="Rad4 beta-hairpin" evidence="7">
    <location>
        <begin position="531"/>
        <end position="581"/>
    </location>
</feature>
<dbReference type="PANTHER" id="PTHR12135">
    <property type="entry name" value="DNA REPAIR PROTEIN XP-C / RAD4"/>
    <property type="match status" value="1"/>
</dbReference>
<dbReference type="GO" id="GO:0003684">
    <property type="term" value="F:damaged DNA binding"/>
    <property type="evidence" value="ECO:0007669"/>
    <property type="project" value="InterPro"/>
</dbReference>
<dbReference type="InterPro" id="IPR018325">
    <property type="entry name" value="Rad4/PNGase_transGLS-fold"/>
</dbReference>
<feature type="compositionally biased region" description="Acidic residues" evidence="6">
    <location>
        <begin position="14"/>
        <end position="23"/>
    </location>
</feature>
<dbReference type="InterPro" id="IPR018328">
    <property type="entry name" value="Rad4_beta-hairpin_dom3"/>
</dbReference>
<evidence type="ECO:0000259" key="9">
    <source>
        <dbReference type="SMART" id="SM01032"/>
    </source>
</evidence>
<feature type="domain" description="Rad4 beta-hairpin" evidence="9">
    <location>
        <begin position="695"/>
        <end position="769"/>
    </location>
</feature>
<gene>
    <name evidence="10" type="ORF">TRAPUB_8260</name>
</gene>
<dbReference type="OMA" id="EHQTELY"/>
<proteinExistence type="inferred from homology"/>
<dbReference type="Pfam" id="PF10403">
    <property type="entry name" value="BHD_1"/>
    <property type="match status" value="1"/>
</dbReference>
<feature type="compositionally biased region" description="Basic and acidic residues" evidence="6">
    <location>
        <begin position="892"/>
        <end position="903"/>
    </location>
</feature>
<feature type="region of interest" description="Disordered" evidence="6">
    <location>
        <begin position="1"/>
        <end position="23"/>
    </location>
</feature>
<evidence type="ECO:0000313" key="10">
    <source>
        <dbReference type="EMBL" id="OJT15156.1"/>
    </source>
</evidence>
<dbReference type="EMBL" id="MNAD01000193">
    <property type="protein sequence ID" value="OJT15156.1"/>
    <property type="molecule type" value="Genomic_DNA"/>
</dbReference>
<feature type="compositionally biased region" description="Basic and acidic residues" evidence="6">
    <location>
        <begin position="295"/>
        <end position="304"/>
    </location>
</feature>
<dbReference type="InterPro" id="IPR036985">
    <property type="entry name" value="Transglutaminase-like_sf"/>
</dbReference>
<reference evidence="10 11" key="1">
    <citation type="submission" date="2016-10" db="EMBL/GenBank/DDBJ databases">
        <title>Genome sequence of the basidiomycete white-rot fungus Trametes pubescens.</title>
        <authorList>
            <person name="Makela M.R."/>
            <person name="Granchi Z."/>
            <person name="Peng M."/>
            <person name="De Vries R.P."/>
            <person name="Grigoriev I."/>
            <person name="Riley R."/>
            <person name="Hilden K."/>
        </authorList>
    </citation>
    <scope>NUCLEOTIDE SEQUENCE [LARGE SCALE GENOMIC DNA]</scope>
    <source>
        <strain evidence="10 11">FBCC735</strain>
    </source>
</reference>
<evidence type="ECO:0000256" key="2">
    <source>
        <dbReference type="ARBA" id="ARBA00009525"/>
    </source>
</evidence>
<comment type="subcellular location">
    <subcellularLocation>
        <location evidence="1">Nucleus</location>
    </subcellularLocation>
</comment>
<comment type="similarity">
    <text evidence="2">Belongs to the XPC family.</text>
</comment>
<dbReference type="Gene3D" id="2.20.20.110">
    <property type="entry name" value="Rad4, beta-hairpin domain BHD1"/>
    <property type="match status" value="1"/>
</dbReference>
<feature type="region of interest" description="Disordered" evidence="6">
    <location>
        <begin position="878"/>
        <end position="903"/>
    </location>
</feature>
<dbReference type="GO" id="GO:0003697">
    <property type="term" value="F:single-stranded DNA binding"/>
    <property type="evidence" value="ECO:0007669"/>
    <property type="project" value="TreeGrafter"/>
</dbReference>
<evidence type="ECO:0000259" key="7">
    <source>
        <dbReference type="SMART" id="SM01030"/>
    </source>
</evidence>
<dbReference type="STRING" id="154538.A0A1M2W5R5"/>
<feature type="compositionally biased region" description="Acidic residues" evidence="6">
    <location>
        <begin position="315"/>
        <end position="324"/>
    </location>
</feature>
<feature type="compositionally biased region" description="Basic and acidic residues" evidence="6">
    <location>
        <begin position="391"/>
        <end position="400"/>
    </location>
</feature>
<feature type="compositionally biased region" description="Basic residues" evidence="6">
    <location>
        <begin position="1020"/>
        <end position="1042"/>
    </location>
</feature>
<feature type="compositionally biased region" description="Acidic residues" evidence="6">
    <location>
        <begin position="1046"/>
        <end position="1063"/>
    </location>
</feature>
<evidence type="ECO:0000256" key="5">
    <source>
        <dbReference type="ARBA" id="ARBA00023242"/>
    </source>
</evidence>
<dbReference type="Proteomes" id="UP000184267">
    <property type="component" value="Unassembled WGS sequence"/>
</dbReference>
<dbReference type="GO" id="GO:0005737">
    <property type="term" value="C:cytoplasm"/>
    <property type="evidence" value="ECO:0007669"/>
    <property type="project" value="TreeGrafter"/>
</dbReference>
<evidence type="ECO:0000256" key="3">
    <source>
        <dbReference type="ARBA" id="ARBA00022763"/>
    </source>
</evidence>
<feature type="region of interest" description="Disordered" evidence="6">
    <location>
        <begin position="195"/>
        <end position="228"/>
    </location>
</feature>
<feature type="compositionally biased region" description="Low complexity" evidence="6">
    <location>
        <begin position="995"/>
        <end position="1018"/>
    </location>
</feature>
<dbReference type="InterPro" id="IPR042488">
    <property type="entry name" value="Rad4_BHD3_sf"/>
</dbReference>
<dbReference type="SMART" id="SM01032">
    <property type="entry name" value="BHD_3"/>
    <property type="match status" value="1"/>
</dbReference>
<feature type="compositionally biased region" description="Basic and acidic residues" evidence="6">
    <location>
        <begin position="630"/>
        <end position="640"/>
    </location>
</feature>